<keyword evidence="1 3" id="KW-0812">Transmembrane</keyword>
<evidence type="ECO:0000256" key="3">
    <source>
        <dbReference type="SAM" id="Phobius"/>
    </source>
</evidence>
<feature type="transmembrane region" description="Helical" evidence="3">
    <location>
        <begin position="30"/>
        <end position="48"/>
    </location>
</feature>
<evidence type="ECO:0000313" key="4">
    <source>
        <dbReference type="EMBL" id="MCF2653341.1"/>
    </source>
</evidence>
<comment type="caution">
    <text evidence="4">The sequence shown here is derived from an EMBL/GenBank/DDBJ whole genome shotgun (WGS) entry which is preliminary data.</text>
</comment>
<gene>
    <name evidence="4" type="ORF">JQM67_12110</name>
</gene>
<feature type="transmembrane region" description="Helical" evidence="3">
    <location>
        <begin position="6"/>
        <end position="23"/>
    </location>
</feature>
<name>A0ABS9CSL8_9FIRM</name>
<dbReference type="Pfam" id="PF07155">
    <property type="entry name" value="ECF-ribofla_trS"/>
    <property type="match status" value="1"/>
</dbReference>
<dbReference type="Proteomes" id="UP001299220">
    <property type="component" value="Unassembled WGS sequence"/>
</dbReference>
<evidence type="ECO:0000313" key="5">
    <source>
        <dbReference type="Proteomes" id="UP001299220"/>
    </source>
</evidence>
<dbReference type="EMBL" id="JAFBIT010000005">
    <property type="protein sequence ID" value="MCF2653341.1"/>
    <property type="molecule type" value="Genomic_DNA"/>
</dbReference>
<keyword evidence="2 3" id="KW-1133">Transmembrane helix</keyword>
<dbReference type="PANTHER" id="PTHR37815">
    <property type="entry name" value="UPF0397 PROTEIN BC_2624-RELATED"/>
    <property type="match status" value="1"/>
</dbReference>
<protein>
    <submittedName>
        <fullName evidence="4">ECF transporter S component</fullName>
    </submittedName>
</protein>
<accession>A0ABS9CSL8</accession>
<dbReference type="InterPro" id="IPR009825">
    <property type="entry name" value="ECF_substrate-spec-like"/>
</dbReference>
<dbReference type="Gene3D" id="1.10.1760.20">
    <property type="match status" value="1"/>
</dbReference>
<keyword evidence="5" id="KW-1185">Reference proteome</keyword>
<evidence type="ECO:0000256" key="1">
    <source>
        <dbReference type="ARBA" id="ARBA00022692"/>
    </source>
</evidence>
<organism evidence="4 5">
    <name type="scientific">Anaeromassilibacillus senegalensis</name>
    <dbReference type="NCBI Taxonomy" id="1673717"/>
    <lineage>
        <taxon>Bacteria</taxon>
        <taxon>Bacillati</taxon>
        <taxon>Bacillota</taxon>
        <taxon>Clostridia</taxon>
        <taxon>Eubacteriales</taxon>
        <taxon>Acutalibacteraceae</taxon>
        <taxon>Anaeromassilibacillus</taxon>
    </lineage>
</organism>
<sequence length="240" mass="26066">MKKSALFSILVIVLLIPATLYLGSRLSGHWYYLTSTLIIVEIMIPFFLAFETRRPQARELVTIAVMAAIAAASRAVFAFIPHFKPITAIIMITGIAFGPEAGFLTGAVAAFASNFIFGQGPWTPWQMMAFGIGGFLAGLLFHNRKLTAKPLWNAVILAVYGFFSILLLVGPLLDSCTIFTMGTEITPAFVGTILLSGAPVNVTHGVSCAATMLLFSKPLLEKLERLKTKYGMMEARRDGV</sequence>
<feature type="transmembrane region" description="Helical" evidence="3">
    <location>
        <begin position="87"/>
        <end position="112"/>
    </location>
</feature>
<feature type="transmembrane region" description="Helical" evidence="3">
    <location>
        <begin position="193"/>
        <end position="215"/>
    </location>
</feature>
<feature type="transmembrane region" description="Helical" evidence="3">
    <location>
        <begin position="154"/>
        <end position="173"/>
    </location>
</feature>
<reference evidence="4 5" key="1">
    <citation type="submission" date="2020-12" db="EMBL/GenBank/DDBJ databases">
        <title>Whole genome sequences of gut porcine anaerobes.</title>
        <authorList>
            <person name="Kubasova T."/>
            <person name="Jahodarova E."/>
            <person name="Rychlik I."/>
        </authorList>
    </citation>
    <scope>NUCLEOTIDE SEQUENCE [LARGE SCALE GENOMIC DNA]</scope>
    <source>
        <strain evidence="4 5">An867</strain>
    </source>
</reference>
<proteinExistence type="predicted"/>
<dbReference type="RefSeq" id="WP_235324368.1">
    <property type="nucleotide sequence ID" value="NZ_JAFBIT010000005.1"/>
</dbReference>
<feature type="transmembrane region" description="Helical" evidence="3">
    <location>
        <begin position="124"/>
        <end position="142"/>
    </location>
</feature>
<keyword evidence="3" id="KW-0472">Membrane</keyword>
<dbReference type="PANTHER" id="PTHR37815:SF3">
    <property type="entry name" value="UPF0397 PROTEIN SPR0429"/>
    <property type="match status" value="1"/>
</dbReference>
<evidence type="ECO:0000256" key="2">
    <source>
        <dbReference type="ARBA" id="ARBA00022989"/>
    </source>
</evidence>
<feature type="transmembrane region" description="Helical" evidence="3">
    <location>
        <begin position="60"/>
        <end position="80"/>
    </location>
</feature>